<gene>
    <name evidence="4" type="ORF">QVZ41_11145</name>
</gene>
<name>A0ABT8VTZ9_9FLAO</name>
<comment type="caution">
    <text evidence="4">The sequence shown here is derived from an EMBL/GenBank/DDBJ whole genome shotgun (WGS) entry which is preliminary data.</text>
</comment>
<feature type="domain" description="Outer membrane protein beta-barrel" evidence="3">
    <location>
        <begin position="5"/>
        <end position="196"/>
    </location>
</feature>
<dbReference type="InterPro" id="IPR027385">
    <property type="entry name" value="Beta-barrel_OMP"/>
</dbReference>
<dbReference type="Proteomes" id="UP001168642">
    <property type="component" value="Unassembled WGS sequence"/>
</dbReference>
<evidence type="ECO:0000256" key="2">
    <source>
        <dbReference type="SAM" id="SignalP"/>
    </source>
</evidence>
<evidence type="ECO:0000313" key="5">
    <source>
        <dbReference type="Proteomes" id="UP001168642"/>
    </source>
</evidence>
<proteinExistence type="predicted"/>
<dbReference type="SUPFAM" id="SSF56925">
    <property type="entry name" value="OMPA-like"/>
    <property type="match status" value="1"/>
</dbReference>
<sequence length="196" mass="21793">MKKLLLLALLVLGTNFAKAQESKTSITAGYSTVKLKVKISASEFDESNSESVNGNGFFVGLTREVNINSKYSFKPGILYTQLTPEDSEGDDKLEYLQIPLLFNYYPNEKVFLTVGPKIDYLLEEEDVDGYRKISFALGLGIGFELSEKLDLIANYSIQLSDSLGDEYDDDISNGLGTDINATLKQNFFNIGLAYNF</sequence>
<dbReference type="EMBL" id="JAUMIT010000005">
    <property type="protein sequence ID" value="MDO3695395.1"/>
    <property type="molecule type" value="Genomic_DNA"/>
</dbReference>
<dbReference type="Pfam" id="PF13505">
    <property type="entry name" value="OMP_b-brl"/>
    <property type="match status" value="1"/>
</dbReference>
<dbReference type="RefSeq" id="WP_302884656.1">
    <property type="nucleotide sequence ID" value="NZ_JAUMIT010000005.1"/>
</dbReference>
<feature type="signal peptide" evidence="2">
    <location>
        <begin position="1"/>
        <end position="19"/>
    </location>
</feature>
<keyword evidence="1 2" id="KW-0732">Signal</keyword>
<evidence type="ECO:0000256" key="1">
    <source>
        <dbReference type="ARBA" id="ARBA00022729"/>
    </source>
</evidence>
<keyword evidence="5" id="KW-1185">Reference proteome</keyword>
<reference evidence="4" key="1">
    <citation type="submission" date="2023-07" db="EMBL/GenBank/DDBJ databases">
        <title>Wenyingzhuangia sp. chi5 genome sequencing and assembly.</title>
        <authorList>
            <person name="Park S."/>
        </authorList>
    </citation>
    <scope>NUCLEOTIDE SEQUENCE</scope>
    <source>
        <strain evidence="4">Chi5</strain>
    </source>
</reference>
<evidence type="ECO:0000313" key="4">
    <source>
        <dbReference type="EMBL" id="MDO3695395.1"/>
    </source>
</evidence>
<dbReference type="InterPro" id="IPR011250">
    <property type="entry name" value="OMP/PagP_B-barrel"/>
</dbReference>
<organism evidence="4 5">
    <name type="scientific">Wenyingzhuangia gilva</name>
    <dbReference type="NCBI Taxonomy" id="3057677"/>
    <lineage>
        <taxon>Bacteria</taxon>
        <taxon>Pseudomonadati</taxon>
        <taxon>Bacteroidota</taxon>
        <taxon>Flavobacteriia</taxon>
        <taxon>Flavobacteriales</taxon>
        <taxon>Flavobacteriaceae</taxon>
        <taxon>Wenyingzhuangia</taxon>
    </lineage>
</organism>
<evidence type="ECO:0000259" key="3">
    <source>
        <dbReference type="Pfam" id="PF13505"/>
    </source>
</evidence>
<accession>A0ABT8VTZ9</accession>
<feature type="chain" id="PRO_5045605607" evidence="2">
    <location>
        <begin position="20"/>
        <end position="196"/>
    </location>
</feature>
<protein>
    <submittedName>
        <fullName evidence="4">Porin family protein</fullName>
    </submittedName>
</protein>